<dbReference type="InterPro" id="IPR003749">
    <property type="entry name" value="ThiS/MoaD-like"/>
</dbReference>
<dbReference type="OrthoDB" id="3255135at2"/>
<dbReference type="RefSeq" id="WP_062005847.1">
    <property type="nucleotide sequence ID" value="NZ_CP012677.1"/>
</dbReference>
<dbReference type="Gene3D" id="3.10.20.30">
    <property type="match status" value="1"/>
</dbReference>
<evidence type="ECO:0000313" key="1">
    <source>
        <dbReference type="EMBL" id="ALE91674.1"/>
    </source>
</evidence>
<reference evidence="2" key="1">
    <citation type="submission" date="2015-09" db="EMBL/GenBank/DDBJ databases">
        <title>Complete genome of Arthrobacter alpinus strain R3.8.</title>
        <authorList>
            <person name="See-Too W.S."/>
            <person name="Chan K.G."/>
        </authorList>
    </citation>
    <scope>NUCLEOTIDE SEQUENCE [LARGE SCALE GENOMIC DNA]</scope>
    <source>
        <strain evidence="2">R3.8</strain>
    </source>
</reference>
<protein>
    <submittedName>
        <fullName evidence="1">Molybdenum cofactor biosynthesis protein MoaD</fullName>
    </submittedName>
</protein>
<dbReference type="KEGG" id="aaq:AOC05_03880"/>
<evidence type="ECO:0000313" key="2">
    <source>
        <dbReference type="Proteomes" id="UP000062833"/>
    </source>
</evidence>
<accession>A0A0M5LX26</accession>
<dbReference type="CDD" id="cd17040">
    <property type="entry name" value="Ubl_MoaD_like"/>
    <property type="match status" value="1"/>
</dbReference>
<dbReference type="InterPro" id="IPR012675">
    <property type="entry name" value="Beta-grasp_dom_sf"/>
</dbReference>
<name>A0A0M5LX26_9MICC</name>
<dbReference type="InterPro" id="IPR016155">
    <property type="entry name" value="Mopterin_synth/thiamin_S_b"/>
</dbReference>
<dbReference type="SUPFAM" id="SSF54285">
    <property type="entry name" value="MoaD/ThiS"/>
    <property type="match status" value="1"/>
</dbReference>
<dbReference type="PATRIC" id="fig|656366.3.peg.847"/>
<dbReference type="EMBL" id="CP012677">
    <property type="protein sequence ID" value="ALE91674.1"/>
    <property type="molecule type" value="Genomic_DNA"/>
</dbReference>
<proteinExistence type="predicted"/>
<sequence length="89" mass="9133">MKIRFFAAAAAATGAEEQQVDLSAGAVTLADLSALLVDSYPASASSHTPPLSELLTRCSFLVNEVSTRDLTVVLQAGDVVDVLPPFAGG</sequence>
<organism evidence="1 2">
    <name type="scientific">Arthrobacter alpinus</name>
    <dbReference type="NCBI Taxonomy" id="656366"/>
    <lineage>
        <taxon>Bacteria</taxon>
        <taxon>Bacillati</taxon>
        <taxon>Actinomycetota</taxon>
        <taxon>Actinomycetes</taxon>
        <taxon>Micrococcales</taxon>
        <taxon>Micrococcaceae</taxon>
        <taxon>Arthrobacter</taxon>
    </lineage>
</organism>
<dbReference type="Proteomes" id="UP000062833">
    <property type="component" value="Chromosome"/>
</dbReference>
<gene>
    <name evidence="1" type="ORF">AOC05_03880</name>
</gene>
<keyword evidence="2" id="KW-1185">Reference proteome</keyword>
<dbReference type="Pfam" id="PF02597">
    <property type="entry name" value="ThiS"/>
    <property type="match status" value="1"/>
</dbReference>
<dbReference type="AlphaFoldDB" id="A0A0M5LX26"/>